<feature type="compositionally biased region" description="Polar residues" evidence="11">
    <location>
        <begin position="198"/>
        <end position="212"/>
    </location>
</feature>
<comment type="caution">
    <text evidence="12">The sequence shown here is derived from an EMBL/GenBank/DDBJ whole genome shotgun (WGS) entry which is preliminary data.</text>
</comment>
<evidence type="ECO:0000256" key="9">
    <source>
        <dbReference type="ARBA" id="ARBA00066530"/>
    </source>
</evidence>
<evidence type="ECO:0000256" key="7">
    <source>
        <dbReference type="ARBA" id="ARBA00051441"/>
    </source>
</evidence>
<dbReference type="GO" id="GO:0019346">
    <property type="term" value="P:transsulfuration"/>
    <property type="evidence" value="ECO:0007669"/>
    <property type="project" value="InterPro"/>
</dbReference>
<feature type="region of interest" description="Disordered" evidence="11">
    <location>
        <begin position="174"/>
        <end position="213"/>
    </location>
</feature>
<comment type="function">
    <text evidence="8">Catalyzes the formation of L-cystathionine from O-succinyl-L-homoserine (OSHS) and L-cysteine, via a gamma-replacement reaction. In the absence of thiol, catalyzes gamma-elimination to form 2-oxobutanoate, succinate and ammonia.</text>
</comment>
<dbReference type="InterPro" id="IPR015421">
    <property type="entry name" value="PyrdxlP-dep_Trfase_major"/>
</dbReference>
<evidence type="ECO:0000256" key="5">
    <source>
        <dbReference type="ARBA" id="ARBA00023167"/>
    </source>
</evidence>
<dbReference type="Pfam" id="PF01053">
    <property type="entry name" value="Cys_Met_Meta_PP"/>
    <property type="match status" value="1"/>
</dbReference>
<dbReference type="Gene3D" id="3.90.1150.10">
    <property type="entry name" value="Aspartate Aminotransferase, domain 1"/>
    <property type="match status" value="1"/>
</dbReference>
<keyword evidence="3 12" id="KW-0808">Transferase</keyword>
<sequence length="608" mass="67677">MPLVPTPPIEVGSAIPAHTPHAVSVTLPTWEANIGYEEGDTKVTSKMECGYPRFFIHPHIQKLCARLLQKFGKPSEKGMLFPSRNIAEKCRVFMKKYYTPAHERTGLVRIAECEVAPVDTASCELQPVSVYLVLFPADAFPVAKQYWQHAGDIVSSRLAEYCLRILDQNDAATNNSADAAPTAMLGPKKQGRYGRPTASGTATTAKPSASNQEDVDQQFFLEERYGRNLPVAFAGQAKRALRRRIAGVLTEAEEIHKALTSEQTTDADLEKQRGRTGQRGIKGLSENDVYLYPTGMSAIYHAHQIAMKVGDASRHSVCFGFPYTDTLKILQKFGPGCHFYGLGDDASLDELELLLASGESILSLFCEIPSNPLLKTPDIHRLRTLADKHGFLLVVDETIGNFCNVNVLEWADIAVSSLTKVFSGDSNVMGGSLVLNPNRRFYTALVEALKSDYEDVMWNEDAVFLERNSRDFRSRSKRINENTEALCEMLVKHPKVVGVYYPKYTCTEHYHKVKNIQGGYGGLFSVMLKNEQQASQFFDNLNCAKGPSLGTNFTLASPYTILAHYTELDWAKQFGVERHLVRVSVGLEEHDRLLAMFESALNSVQDNE</sequence>
<evidence type="ECO:0000256" key="2">
    <source>
        <dbReference type="ARBA" id="ARBA00022605"/>
    </source>
</evidence>
<evidence type="ECO:0000256" key="4">
    <source>
        <dbReference type="ARBA" id="ARBA00022898"/>
    </source>
</evidence>
<comment type="pathway">
    <text evidence="6">Amino-acid biosynthesis.</text>
</comment>
<dbReference type="SUPFAM" id="SSF53383">
    <property type="entry name" value="PLP-dependent transferases"/>
    <property type="match status" value="1"/>
</dbReference>
<dbReference type="OrthoDB" id="10047078at2759"/>
<dbReference type="InterPro" id="IPR000277">
    <property type="entry name" value="Cys/Met-Metab_PyrdxlP-dep_enz"/>
</dbReference>
<dbReference type="PANTHER" id="PTHR42699:SF1">
    <property type="entry name" value="CYSTATHIONINE GAMMA-SYNTHASE-RELATED"/>
    <property type="match status" value="1"/>
</dbReference>
<evidence type="ECO:0000256" key="10">
    <source>
        <dbReference type="ARBA" id="ARBA00083849"/>
    </source>
</evidence>
<dbReference type="GO" id="GO:0009086">
    <property type="term" value="P:methionine biosynthetic process"/>
    <property type="evidence" value="ECO:0007669"/>
    <property type="project" value="UniProtKB-KW"/>
</dbReference>
<name>A0A1X2GAF6_9FUNG</name>
<dbReference type="InterPro" id="IPR051750">
    <property type="entry name" value="Trans-sulfuration_enzymes"/>
</dbReference>
<dbReference type="PANTHER" id="PTHR42699">
    <property type="match status" value="1"/>
</dbReference>
<evidence type="ECO:0000256" key="8">
    <source>
        <dbReference type="ARBA" id="ARBA00058439"/>
    </source>
</evidence>
<keyword evidence="13" id="KW-1185">Reference proteome</keyword>
<evidence type="ECO:0000256" key="1">
    <source>
        <dbReference type="ARBA" id="ARBA00001933"/>
    </source>
</evidence>
<comment type="catalytic activity">
    <reaction evidence="7">
        <text>O-succinyl-L-homoserine + L-cysteine = L,L-cystathionine + succinate + H(+)</text>
        <dbReference type="Rhea" id="RHEA:20397"/>
        <dbReference type="ChEBI" id="CHEBI:15378"/>
        <dbReference type="ChEBI" id="CHEBI:30031"/>
        <dbReference type="ChEBI" id="CHEBI:35235"/>
        <dbReference type="ChEBI" id="CHEBI:57661"/>
        <dbReference type="ChEBI" id="CHEBI:58161"/>
        <dbReference type="EC" id="2.5.1.48"/>
    </reaction>
</comment>
<keyword evidence="2" id="KW-0028">Amino-acid biosynthesis</keyword>
<dbReference type="FunFam" id="3.40.640.10:FF:000111">
    <property type="entry name" value="Cystathionine gamma-synthase"/>
    <property type="match status" value="1"/>
</dbReference>
<comment type="cofactor">
    <cofactor evidence="1">
        <name>pyridoxal 5'-phosphate</name>
        <dbReference type="ChEBI" id="CHEBI:597326"/>
    </cofactor>
</comment>
<organism evidence="12 13">
    <name type="scientific">Hesseltinella vesiculosa</name>
    <dbReference type="NCBI Taxonomy" id="101127"/>
    <lineage>
        <taxon>Eukaryota</taxon>
        <taxon>Fungi</taxon>
        <taxon>Fungi incertae sedis</taxon>
        <taxon>Mucoromycota</taxon>
        <taxon>Mucoromycotina</taxon>
        <taxon>Mucoromycetes</taxon>
        <taxon>Mucorales</taxon>
        <taxon>Cunninghamellaceae</taxon>
        <taxon>Hesseltinella</taxon>
    </lineage>
</organism>
<protein>
    <recommendedName>
        <fullName evidence="9">cystathionine gamma-synthase</fullName>
        <ecNumber evidence="9">2.5.1.48</ecNumber>
    </recommendedName>
    <alternativeName>
        <fullName evidence="10">O-succinylhomoserine (thiol)-lyase</fullName>
    </alternativeName>
</protein>
<feature type="compositionally biased region" description="Low complexity" evidence="11">
    <location>
        <begin position="174"/>
        <end position="183"/>
    </location>
</feature>
<dbReference type="STRING" id="101127.A0A1X2GAF6"/>
<proteinExistence type="predicted"/>
<dbReference type="FunFam" id="3.90.1150.10:FF:000063">
    <property type="entry name" value="Probable cystathionine gamma-synthase"/>
    <property type="match status" value="1"/>
</dbReference>
<dbReference type="InterPro" id="IPR015424">
    <property type="entry name" value="PyrdxlP-dep_Trfase"/>
</dbReference>
<dbReference type="AlphaFoldDB" id="A0A1X2GAF6"/>
<dbReference type="InterPro" id="IPR015422">
    <property type="entry name" value="PyrdxlP-dep_Trfase_small"/>
</dbReference>
<evidence type="ECO:0000313" key="12">
    <source>
        <dbReference type="EMBL" id="ORX49114.1"/>
    </source>
</evidence>
<evidence type="ECO:0000256" key="3">
    <source>
        <dbReference type="ARBA" id="ARBA00022679"/>
    </source>
</evidence>
<dbReference type="EMBL" id="MCGT01000027">
    <property type="protein sequence ID" value="ORX49114.1"/>
    <property type="molecule type" value="Genomic_DNA"/>
</dbReference>
<accession>A0A1X2GAF6</accession>
<dbReference type="Proteomes" id="UP000242146">
    <property type="component" value="Unassembled WGS sequence"/>
</dbReference>
<dbReference type="GO" id="GO:0030170">
    <property type="term" value="F:pyridoxal phosphate binding"/>
    <property type="evidence" value="ECO:0007669"/>
    <property type="project" value="InterPro"/>
</dbReference>
<keyword evidence="5" id="KW-0486">Methionine biosynthesis</keyword>
<keyword evidence="4" id="KW-0663">Pyridoxal phosphate</keyword>
<dbReference type="EC" id="2.5.1.48" evidence="9"/>
<evidence type="ECO:0000256" key="11">
    <source>
        <dbReference type="SAM" id="MobiDB-lite"/>
    </source>
</evidence>
<evidence type="ECO:0000313" key="13">
    <source>
        <dbReference type="Proteomes" id="UP000242146"/>
    </source>
</evidence>
<dbReference type="Gene3D" id="3.40.640.10">
    <property type="entry name" value="Type I PLP-dependent aspartate aminotransferase-like (Major domain)"/>
    <property type="match status" value="1"/>
</dbReference>
<evidence type="ECO:0000256" key="6">
    <source>
        <dbReference type="ARBA" id="ARBA00029440"/>
    </source>
</evidence>
<gene>
    <name evidence="12" type="ORF">DM01DRAFT_1325862</name>
</gene>
<dbReference type="GO" id="GO:0003962">
    <property type="term" value="F:cystathionine gamma-synthase activity"/>
    <property type="evidence" value="ECO:0007669"/>
    <property type="project" value="UniProtKB-EC"/>
</dbReference>
<reference evidence="12 13" key="1">
    <citation type="submission" date="2016-07" db="EMBL/GenBank/DDBJ databases">
        <title>Pervasive Adenine N6-methylation of Active Genes in Fungi.</title>
        <authorList>
            <consortium name="DOE Joint Genome Institute"/>
            <person name="Mondo S.J."/>
            <person name="Dannebaum R.O."/>
            <person name="Kuo R.C."/>
            <person name="Labutti K."/>
            <person name="Haridas S."/>
            <person name="Kuo A."/>
            <person name="Salamov A."/>
            <person name="Ahrendt S.R."/>
            <person name="Lipzen A."/>
            <person name="Sullivan W."/>
            <person name="Andreopoulos W.B."/>
            <person name="Clum A."/>
            <person name="Lindquist E."/>
            <person name="Daum C."/>
            <person name="Ramamoorthy G.K."/>
            <person name="Gryganskyi A."/>
            <person name="Culley D."/>
            <person name="Magnuson J.K."/>
            <person name="James T.Y."/>
            <person name="O'Malley M.A."/>
            <person name="Stajich J.E."/>
            <person name="Spatafora J.W."/>
            <person name="Visel A."/>
            <person name="Grigoriev I.V."/>
        </authorList>
    </citation>
    <scope>NUCLEOTIDE SEQUENCE [LARGE SCALE GENOMIC DNA]</scope>
    <source>
        <strain evidence="12 13">NRRL 3301</strain>
    </source>
</reference>